<reference evidence="2" key="1">
    <citation type="submission" date="2023-07" db="EMBL/GenBank/DDBJ databases">
        <title>30 novel species of actinomycetes from the DSMZ collection.</title>
        <authorList>
            <person name="Nouioui I."/>
        </authorList>
    </citation>
    <scope>NUCLEOTIDE SEQUENCE [LARGE SCALE GENOMIC DNA]</scope>
    <source>
        <strain evidence="2">DSM 44399</strain>
    </source>
</reference>
<accession>A0ABU2J9U5</accession>
<evidence type="ECO:0008006" key="3">
    <source>
        <dbReference type="Google" id="ProtNLM"/>
    </source>
</evidence>
<comment type="caution">
    <text evidence="1">The sequence shown here is derived from an EMBL/GenBank/DDBJ whole genome shotgun (WGS) entry which is preliminary data.</text>
</comment>
<organism evidence="1 2">
    <name type="scientific">Jatrophihabitans lederbergiae</name>
    <dbReference type="NCBI Taxonomy" id="3075547"/>
    <lineage>
        <taxon>Bacteria</taxon>
        <taxon>Bacillati</taxon>
        <taxon>Actinomycetota</taxon>
        <taxon>Actinomycetes</taxon>
        <taxon>Jatrophihabitantales</taxon>
        <taxon>Jatrophihabitantaceae</taxon>
        <taxon>Jatrophihabitans</taxon>
    </lineage>
</organism>
<sequence>MVIVLGVLVAVSLAALLIGAVTGRVKLTSCCAVADPRCDARMRSAFESPAELNERH</sequence>
<evidence type="ECO:0000313" key="2">
    <source>
        <dbReference type="Proteomes" id="UP001183176"/>
    </source>
</evidence>
<gene>
    <name evidence="1" type="ORF">RM423_08855</name>
</gene>
<name>A0ABU2J9U5_9ACTN</name>
<protein>
    <recommendedName>
        <fullName evidence="3">FeoB-associated Cys-rich membrane protein</fullName>
    </recommendedName>
</protein>
<dbReference type="Proteomes" id="UP001183176">
    <property type="component" value="Unassembled WGS sequence"/>
</dbReference>
<dbReference type="EMBL" id="JAVREH010000008">
    <property type="protein sequence ID" value="MDT0261501.1"/>
    <property type="molecule type" value="Genomic_DNA"/>
</dbReference>
<proteinExistence type="predicted"/>
<evidence type="ECO:0000313" key="1">
    <source>
        <dbReference type="EMBL" id="MDT0261501.1"/>
    </source>
</evidence>
<keyword evidence="2" id="KW-1185">Reference proteome</keyword>
<dbReference type="RefSeq" id="WP_311422655.1">
    <property type="nucleotide sequence ID" value="NZ_JAVREH010000008.1"/>
</dbReference>